<gene>
    <name evidence="4" type="ORF">R3P38DRAFT_184251</name>
</gene>
<name>A0AAW0D1R0_9AGAR</name>
<dbReference type="InterPro" id="IPR045339">
    <property type="entry name" value="DUF6534"/>
</dbReference>
<feature type="compositionally biased region" description="Polar residues" evidence="1">
    <location>
        <begin position="276"/>
        <end position="289"/>
    </location>
</feature>
<dbReference type="EMBL" id="JAWWNJ010000011">
    <property type="protein sequence ID" value="KAK7044965.1"/>
    <property type="molecule type" value="Genomic_DNA"/>
</dbReference>
<feature type="transmembrane region" description="Helical" evidence="2">
    <location>
        <begin position="157"/>
        <end position="179"/>
    </location>
</feature>
<evidence type="ECO:0000259" key="3">
    <source>
        <dbReference type="Pfam" id="PF20152"/>
    </source>
</evidence>
<evidence type="ECO:0000256" key="1">
    <source>
        <dbReference type="SAM" id="MobiDB-lite"/>
    </source>
</evidence>
<evidence type="ECO:0000313" key="5">
    <source>
        <dbReference type="Proteomes" id="UP001362999"/>
    </source>
</evidence>
<keyword evidence="2" id="KW-1133">Transmembrane helix</keyword>
<protein>
    <submittedName>
        <fullName evidence="4">ANK-REP-region domain-containing protein</fullName>
    </submittedName>
</protein>
<accession>A0AAW0D1R0</accession>
<evidence type="ECO:0000313" key="4">
    <source>
        <dbReference type="EMBL" id="KAK7044965.1"/>
    </source>
</evidence>
<feature type="transmembrane region" description="Helical" evidence="2">
    <location>
        <begin position="117"/>
        <end position="137"/>
    </location>
</feature>
<keyword evidence="2" id="KW-0472">Membrane</keyword>
<reference evidence="4 5" key="1">
    <citation type="journal article" date="2024" name="J Genomics">
        <title>Draft genome sequencing and assembly of Favolaschia claudopus CIRM-BRFM 2984 isolated from oak limbs.</title>
        <authorList>
            <person name="Navarro D."/>
            <person name="Drula E."/>
            <person name="Chaduli D."/>
            <person name="Cazenave R."/>
            <person name="Ahrendt S."/>
            <person name="Wang J."/>
            <person name="Lipzen A."/>
            <person name="Daum C."/>
            <person name="Barry K."/>
            <person name="Grigoriev I.V."/>
            <person name="Favel A."/>
            <person name="Rosso M.N."/>
            <person name="Martin F."/>
        </authorList>
    </citation>
    <scope>NUCLEOTIDE SEQUENCE [LARGE SCALE GENOMIC DNA]</scope>
    <source>
        <strain evidence="4 5">CIRM-BRFM 2984</strain>
    </source>
</reference>
<dbReference type="PANTHER" id="PTHR40465:SF1">
    <property type="entry name" value="DUF6534 DOMAIN-CONTAINING PROTEIN"/>
    <property type="match status" value="1"/>
</dbReference>
<feature type="transmembrane region" description="Helical" evidence="2">
    <location>
        <begin position="225"/>
        <end position="246"/>
    </location>
</feature>
<feature type="region of interest" description="Disordered" evidence="1">
    <location>
        <begin position="276"/>
        <end position="295"/>
    </location>
</feature>
<comment type="caution">
    <text evidence="4">The sequence shown here is derived from an EMBL/GenBank/DDBJ whole genome shotgun (WGS) entry which is preliminary data.</text>
</comment>
<feature type="transmembrane region" description="Helical" evidence="2">
    <location>
        <begin position="90"/>
        <end position="110"/>
    </location>
</feature>
<sequence length="295" mass="32209">MGDPLSTTYGAMFIGVLFATFFQGVLTLQAYIYYESFPNDHLSLKLLVAGVWFLDVAHLVLICQSCYHYLITSWGNTAALLLSTQALDLHLVFVGMASALCQAFFLTRIWIFSKKNYLLTTVLAAACLTVLGLEAAMSAQISRIPGVAAFGSLTAEVVTTLGLSAAVDVAIAIILVWHLQQGKTTFERSSFVVARIVQYTVATGLATSLLAVACLAVYLATPHTFIFIALHFSLGRMYTNALLATLNSRRNLRKILEDSSRIDSSFVRAMQSTNVHRNSSDMDGSLTQRSQKEAL</sequence>
<feature type="transmembrane region" description="Helical" evidence="2">
    <location>
        <begin position="199"/>
        <end position="219"/>
    </location>
</feature>
<feature type="transmembrane region" description="Helical" evidence="2">
    <location>
        <begin position="46"/>
        <end position="70"/>
    </location>
</feature>
<dbReference type="PANTHER" id="PTHR40465">
    <property type="entry name" value="CHROMOSOME 1, WHOLE GENOME SHOTGUN SEQUENCE"/>
    <property type="match status" value="1"/>
</dbReference>
<feature type="domain" description="DUF6534" evidence="3">
    <location>
        <begin position="164"/>
        <end position="250"/>
    </location>
</feature>
<evidence type="ECO:0000256" key="2">
    <source>
        <dbReference type="SAM" id="Phobius"/>
    </source>
</evidence>
<dbReference type="Proteomes" id="UP001362999">
    <property type="component" value="Unassembled WGS sequence"/>
</dbReference>
<keyword evidence="2" id="KW-0812">Transmembrane</keyword>
<organism evidence="4 5">
    <name type="scientific">Favolaschia claudopus</name>
    <dbReference type="NCBI Taxonomy" id="2862362"/>
    <lineage>
        <taxon>Eukaryota</taxon>
        <taxon>Fungi</taxon>
        <taxon>Dikarya</taxon>
        <taxon>Basidiomycota</taxon>
        <taxon>Agaricomycotina</taxon>
        <taxon>Agaricomycetes</taxon>
        <taxon>Agaricomycetidae</taxon>
        <taxon>Agaricales</taxon>
        <taxon>Marasmiineae</taxon>
        <taxon>Mycenaceae</taxon>
        <taxon>Favolaschia</taxon>
    </lineage>
</organism>
<proteinExistence type="predicted"/>
<feature type="transmembrane region" description="Helical" evidence="2">
    <location>
        <begin position="12"/>
        <end position="34"/>
    </location>
</feature>
<dbReference type="AlphaFoldDB" id="A0AAW0D1R0"/>
<dbReference type="Pfam" id="PF20152">
    <property type="entry name" value="DUF6534"/>
    <property type="match status" value="1"/>
</dbReference>
<keyword evidence="5" id="KW-1185">Reference proteome</keyword>